<dbReference type="AlphaFoldDB" id="A0A061JC96"/>
<proteinExistence type="predicted"/>
<organism evidence="2 3">
    <name type="scientific">Trypanosoma rangeli SC58</name>
    <dbReference type="NCBI Taxonomy" id="429131"/>
    <lineage>
        <taxon>Eukaryota</taxon>
        <taxon>Discoba</taxon>
        <taxon>Euglenozoa</taxon>
        <taxon>Kinetoplastea</taxon>
        <taxon>Metakinetoplastina</taxon>
        <taxon>Trypanosomatida</taxon>
        <taxon>Trypanosomatidae</taxon>
        <taxon>Trypanosoma</taxon>
        <taxon>Herpetosoma</taxon>
    </lineage>
</organism>
<evidence type="ECO:0000313" key="2">
    <source>
        <dbReference type="EMBL" id="ESL11721.1"/>
    </source>
</evidence>
<protein>
    <submittedName>
        <fullName evidence="2">Uncharacterized protein</fullName>
    </submittedName>
</protein>
<sequence length="566" mass="62825">MQVNSLTNIRRDAGSRFDQPSSPGKMPWPVVEKNGVSRRQEAANSTAVPGSAAAADGAIAAHYNESLVPHSNMTEEGSTAQMWAAQNPSLDGIRGCAIKQSPEGSLQTTTKTHSSLGTKNKRGSAFFMQASPMSTTLGREEAVMGRELYLQLCYERKMRRRDPRHGFPKGGDDYIYYNHRSKGCYIPRKANVEALTLTYNHMFDFSDGSRFLCNDDAEPPRPNPSVVNLHTGEFKSLKKTDMKKLAESAFLKEGYSIPGHRLPLTSPGRSKYSAAKTISVDLARSLRVSDLRIKPFQRRVNIEDVIAKDGRRVAKVMDGVSSVVAKGKVKLNDVPESLRRALSEEQVRRTATRDSEKASALTTGHHMGESGSQRYLTELSPVPRSLWCKDEPGLLPLAPGQAPKRQDVSFTDHADRVLLGFMENVRQPLISTDGGPPYQPMHTREEEFKEEDENEGIVKSNSVGQTQPHPREARTTQGLPSLPASKEMPVLLPSIAIAAMRDAEWFDPVSLTRSKFDEAPSSWSTQLPEKPLPFETSRLDYIRNYGVRVVSPPRAMIHWTQAKTLL</sequence>
<evidence type="ECO:0000256" key="1">
    <source>
        <dbReference type="SAM" id="MobiDB-lite"/>
    </source>
</evidence>
<comment type="caution">
    <text evidence="2">The sequence shown here is derived from an EMBL/GenBank/DDBJ whole genome shotgun (WGS) entry which is preliminary data.</text>
</comment>
<gene>
    <name evidence="2" type="ORF">TRSC58_00522</name>
</gene>
<dbReference type="EMBL" id="AUPL01000522">
    <property type="protein sequence ID" value="ESL11721.1"/>
    <property type="molecule type" value="Genomic_DNA"/>
</dbReference>
<accession>A0A061JC96</accession>
<dbReference type="Proteomes" id="UP000031737">
    <property type="component" value="Unassembled WGS sequence"/>
</dbReference>
<dbReference type="VEuPathDB" id="TriTrypDB:TRSC58_00522"/>
<feature type="region of interest" description="Disordered" evidence="1">
    <location>
        <begin position="428"/>
        <end position="485"/>
    </location>
</feature>
<feature type="region of interest" description="Disordered" evidence="1">
    <location>
        <begin position="342"/>
        <end position="374"/>
    </location>
</feature>
<reference evidence="2 3" key="1">
    <citation type="submission" date="2013-07" db="EMBL/GenBank/DDBJ databases">
        <authorList>
            <person name="Stoco P.H."/>
            <person name="Wagner G."/>
            <person name="Gerber A."/>
            <person name="Zaha A."/>
            <person name="Thompson C."/>
            <person name="Bartholomeu D.C."/>
            <person name="Luckemeyer D.D."/>
            <person name="Bahia D."/>
            <person name="Loreto E."/>
            <person name="Prestes E.B."/>
            <person name="Lima F.M."/>
            <person name="Rodrigues-Luiz G."/>
            <person name="Vallejo G.A."/>
            <person name="Filho J.F."/>
            <person name="Monteiro K.M."/>
            <person name="Tyler K.M."/>
            <person name="de Almeida L.G."/>
            <person name="Ortiz M.F."/>
            <person name="Siervo M.A."/>
            <person name="de Moraes M.H."/>
            <person name="Cunha O.L."/>
            <person name="Mendonca-Neto R."/>
            <person name="Silva R."/>
            <person name="Teixeira S.M."/>
            <person name="Murta S.M."/>
            <person name="Sincero T.C."/>
            <person name="Mendes T.A."/>
            <person name="Urmenyi T.P."/>
            <person name="Silva V.G."/>
            <person name="da Rocha W.D."/>
            <person name="Andersson B."/>
            <person name="Romanha A.J."/>
            <person name="Steindel M."/>
            <person name="de Vasconcelos A.T."/>
            <person name="Grisard E.C."/>
        </authorList>
    </citation>
    <scope>NUCLEOTIDE SEQUENCE [LARGE SCALE GENOMIC DNA]</scope>
    <source>
        <strain evidence="2 3">SC58</strain>
    </source>
</reference>
<feature type="compositionally biased region" description="Basic and acidic residues" evidence="1">
    <location>
        <begin position="342"/>
        <end position="357"/>
    </location>
</feature>
<dbReference type="OrthoDB" id="267867at2759"/>
<feature type="region of interest" description="Disordered" evidence="1">
    <location>
        <begin position="1"/>
        <end position="30"/>
    </location>
</feature>
<keyword evidence="3" id="KW-1185">Reference proteome</keyword>
<name>A0A061JC96_TRYRA</name>
<feature type="compositionally biased region" description="Polar residues" evidence="1">
    <location>
        <begin position="459"/>
        <end position="468"/>
    </location>
</feature>
<evidence type="ECO:0000313" key="3">
    <source>
        <dbReference type="Proteomes" id="UP000031737"/>
    </source>
</evidence>